<evidence type="ECO:0000256" key="10">
    <source>
        <dbReference type="ARBA" id="ARBA00023098"/>
    </source>
</evidence>
<evidence type="ECO:0000256" key="3">
    <source>
        <dbReference type="ARBA" id="ARBA00004991"/>
    </source>
</evidence>
<comment type="similarity">
    <text evidence="4 14">Belongs to the short-chain dehydrogenases/reductases (SDR) family.</text>
</comment>
<keyword evidence="6" id="KW-0256">Endoplasmic reticulum</keyword>
<keyword evidence="15" id="KW-0812">Transmembrane</keyword>
<name>C4WWX0_ACYPI</name>
<feature type="transmembrane region" description="Helical" evidence="15">
    <location>
        <begin position="47"/>
        <end position="64"/>
    </location>
</feature>
<dbReference type="EC" id="1.1.1.102" evidence="11"/>
<evidence type="ECO:0000313" key="17">
    <source>
        <dbReference type="EnsemblMetazoa" id="NP_001280440.1"/>
    </source>
</evidence>
<feature type="transmembrane region" description="Helical" evidence="15">
    <location>
        <begin position="6"/>
        <end position="26"/>
    </location>
</feature>
<comment type="function">
    <text evidence="12">Catalyzes the reduction of 3'-oxosphinganine (3-ketodihydrosphingosine/KDS) to sphinganine (dihydrosphingosine/DHS), the second step of de novo sphingolipid biosynthesis.</text>
</comment>
<evidence type="ECO:0000256" key="8">
    <source>
        <dbReference type="ARBA" id="ARBA00022919"/>
    </source>
</evidence>
<evidence type="ECO:0000256" key="4">
    <source>
        <dbReference type="ARBA" id="ARBA00006484"/>
    </source>
</evidence>
<sequence>MEHNNIMFALITSGVLTLSLVLVTVLKYKFIAKKKCLLGRHVIVTQIIKLYIVYWSIIFSFFQVTGGSSGIGKCIALEAAKIGANVTIVARNENRLRSALEEIKGQCSYNDQKFNYLSVDLAGDYNMVKTTLNNAIDEMGPLCLFINCAGMAICGTLEDISSNDIMKMINTNLISTIQATKAIVNEMKQNGYGSIVITSSLASFCGIYGLSVYSATKFALRGFAEALSMETKNFGIKVTLALPPDTDTPGYANESKDKPLETLLISETANLFTPEEVGRQIFQDTLDGRFFSTVGFEGHMMTIFCAGMAPYTFYLELICQVFCAGILRLITVYYQFTFDKIIKKCKLDREHLKNNKT</sequence>
<evidence type="ECO:0000256" key="7">
    <source>
        <dbReference type="ARBA" id="ARBA00022857"/>
    </source>
</evidence>
<evidence type="ECO:0000256" key="1">
    <source>
        <dbReference type="ARBA" id="ARBA00004240"/>
    </source>
</evidence>
<accession>C4WWX0</accession>
<dbReference type="Pfam" id="PF00106">
    <property type="entry name" value="adh_short"/>
    <property type="match status" value="1"/>
</dbReference>
<proteinExistence type="evidence at transcript level"/>
<dbReference type="GO" id="GO:0006666">
    <property type="term" value="P:3-keto-sphinganine metabolic process"/>
    <property type="evidence" value="ECO:0007669"/>
    <property type="project" value="InterPro"/>
</dbReference>
<dbReference type="PRINTS" id="PR00080">
    <property type="entry name" value="SDRFAMILY"/>
</dbReference>
<evidence type="ECO:0000256" key="6">
    <source>
        <dbReference type="ARBA" id="ARBA00022824"/>
    </source>
</evidence>
<evidence type="ECO:0000256" key="13">
    <source>
        <dbReference type="ARBA" id="ARBA00048930"/>
    </source>
</evidence>
<dbReference type="AlphaFoldDB" id="C4WWX0"/>
<evidence type="ECO:0000256" key="12">
    <source>
        <dbReference type="ARBA" id="ARBA00044737"/>
    </source>
</evidence>
<dbReference type="OrthoDB" id="37659at2759"/>
<dbReference type="PRINTS" id="PR00081">
    <property type="entry name" value="GDHRDH"/>
</dbReference>
<dbReference type="PANTHER" id="PTHR43550:SF3">
    <property type="entry name" value="3-KETODIHYDROSPHINGOSINE REDUCTASE"/>
    <property type="match status" value="1"/>
</dbReference>
<evidence type="ECO:0000256" key="2">
    <source>
        <dbReference type="ARBA" id="ARBA00004760"/>
    </source>
</evidence>
<dbReference type="Gene3D" id="3.40.50.720">
    <property type="entry name" value="NAD(P)-binding Rossmann-like Domain"/>
    <property type="match status" value="1"/>
</dbReference>
<dbReference type="KEGG" id="api:100168144"/>
<organism evidence="16">
    <name type="scientific">Acyrthosiphon pisum</name>
    <name type="common">Pea aphid</name>
    <dbReference type="NCBI Taxonomy" id="7029"/>
    <lineage>
        <taxon>Eukaryota</taxon>
        <taxon>Metazoa</taxon>
        <taxon>Ecdysozoa</taxon>
        <taxon>Arthropoda</taxon>
        <taxon>Hexapoda</taxon>
        <taxon>Insecta</taxon>
        <taxon>Pterygota</taxon>
        <taxon>Neoptera</taxon>
        <taxon>Paraneoptera</taxon>
        <taxon>Hemiptera</taxon>
        <taxon>Sternorrhyncha</taxon>
        <taxon>Aphidomorpha</taxon>
        <taxon>Aphidoidea</taxon>
        <taxon>Aphididae</taxon>
        <taxon>Macrosiphini</taxon>
        <taxon>Acyrthosiphon</taxon>
    </lineage>
</organism>
<evidence type="ECO:0000256" key="15">
    <source>
        <dbReference type="SAM" id="Phobius"/>
    </source>
</evidence>
<dbReference type="GO" id="GO:0030148">
    <property type="term" value="P:sphingolipid biosynthetic process"/>
    <property type="evidence" value="ECO:0007669"/>
    <property type="project" value="InterPro"/>
</dbReference>
<keyword evidence="15" id="KW-1133">Transmembrane helix</keyword>
<dbReference type="GO" id="GO:0047560">
    <property type="term" value="F:3-dehydrosphinganine reductase activity"/>
    <property type="evidence" value="ECO:0007669"/>
    <property type="project" value="UniProtKB-EC"/>
</dbReference>
<keyword evidence="9" id="KW-0560">Oxidoreductase</keyword>
<keyword evidence="10" id="KW-0443">Lipid metabolism</keyword>
<keyword evidence="8" id="KW-0746">Sphingolipid metabolism</keyword>
<feature type="transmembrane region" description="Helical" evidence="15">
    <location>
        <begin position="311"/>
        <end position="334"/>
    </location>
</feature>
<dbReference type="GO" id="GO:0000166">
    <property type="term" value="F:nucleotide binding"/>
    <property type="evidence" value="ECO:0007669"/>
    <property type="project" value="UniProtKB-KW"/>
</dbReference>
<dbReference type="EMBL" id="AK342325">
    <property type="protein sequence ID" value="BAH72390.1"/>
    <property type="molecule type" value="mRNA"/>
</dbReference>
<dbReference type="SUPFAM" id="SSF51735">
    <property type="entry name" value="NAD(P)-binding Rossmann-fold domains"/>
    <property type="match status" value="1"/>
</dbReference>
<evidence type="ECO:0000313" key="18">
    <source>
        <dbReference type="Proteomes" id="UP000007819"/>
    </source>
</evidence>
<dbReference type="PROSITE" id="PS00061">
    <property type="entry name" value="ADH_SHORT"/>
    <property type="match status" value="1"/>
</dbReference>
<dbReference type="InterPro" id="IPR020904">
    <property type="entry name" value="Sc_DH/Rdtase_CS"/>
</dbReference>
<evidence type="ECO:0000256" key="11">
    <source>
        <dbReference type="ARBA" id="ARBA00026112"/>
    </source>
</evidence>
<protein>
    <recommendedName>
        <fullName evidence="11">3-dehydrosphinganine reductase</fullName>
        <ecNumber evidence="11">1.1.1.102</ecNumber>
    </recommendedName>
</protein>
<reference evidence="16" key="1">
    <citation type="submission" date="2009-06" db="EMBL/GenBank/DDBJ databases">
        <title>A full-length cDNA resource of the pea aphid, Acyrthosiphon pisum.</title>
        <authorList>
            <person name="Shigenobu S."/>
            <person name="Nakabachi A."/>
            <person name="Richards S."/>
        </authorList>
    </citation>
    <scope>NUCLEOTIDE SEQUENCE</scope>
    <source>
        <strain evidence="16">LSR1</strain>
        <tissue evidence="16">Whole body</tissue>
    </source>
</reference>
<dbReference type="EnsemblMetazoa" id="NM_001293511.1">
    <property type="protein sequence ID" value="NP_001280440.1"/>
    <property type="gene ID" value="LOC100168144"/>
</dbReference>
<comment type="pathway">
    <text evidence="3">Sphingolipid metabolism.</text>
</comment>
<dbReference type="Proteomes" id="UP000007819">
    <property type="component" value="Chromosome A1"/>
</dbReference>
<keyword evidence="18" id="KW-1185">Reference proteome</keyword>
<gene>
    <name evidence="16" type="primary">ACYPI008870</name>
    <name evidence="17" type="synonym">100168144</name>
</gene>
<evidence type="ECO:0000256" key="5">
    <source>
        <dbReference type="ARBA" id="ARBA00022741"/>
    </source>
</evidence>
<evidence type="ECO:0000256" key="9">
    <source>
        <dbReference type="ARBA" id="ARBA00023002"/>
    </source>
</evidence>
<reference evidence="17" key="3">
    <citation type="submission" date="2022-06" db="UniProtKB">
        <authorList>
            <consortium name="EnsemblMetazoa"/>
        </authorList>
    </citation>
    <scope>IDENTIFICATION</scope>
</reference>
<dbReference type="GO" id="GO:0005789">
    <property type="term" value="C:endoplasmic reticulum membrane"/>
    <property type="evidence" value="ECO:0007669"/>
    <property type="project" value="TreeGrafter"/>
</dbReference>
<dbReference type="InterPro" id="IPR045022">
    <property type="entry name" value="KDSR-like"/>
</dbReference>
<keyword evidence="7" id="KW-0521">NADP</keyword>
<evidence type="ECO:0000256" key="14">
    <source>
        <dbReference type="RuleBase" id="RU000363"/>
    </source>
</evidence>
<comment type="subcellular location">
    <subcellularLocation>
        <location evidence="1">Endoplasmic reticulum</location>
    </subcellularLocation>
</comment>
<dbReference type="InterPro" id="IPR002347">
    <property type="entry name" value="SDR_fam"/>
</dbReference>
<dbReference type="PANTHER" id="PTHR43550">
    <property type="entry name" value="3-KETODIHYDROSPHINGOSINE REDUCTASE"/>
    <property type="match status" value="1"/>
</dbReference>
<comment type="pathway">
    <text evidence="2">Lipid metabolism; sphingolipid metabolism.</text>
</comment>
<evidence type="ECO:0000313" key="16">
    <source>
        <dbReference type="EMBL" id="BAH72390.1"/>
    </source>
</evidence>
<keyword evidence="5" id="KW-0547">Nucleotide-binding</keyword>
<dbReference type="CDD" id="cd08939">
    <property type="entry name" value="KDSR-like_SDR_c"/>
    <property type="match status" value="1"/>
</dbReference>
<keyword evidence="15" id="KW-0472">Membrane</keyword>
<reference evidence="18" key="2">
    <citation type="submission" date="2010-06" db="EMBL/GenBank/DDBJ databases">
        <authorList>
            <person name="Jiang H."/>
            <person name="Abraham K."/>
            <person name="Ali S."/>
            <person name="Alsbrooks S.L."/>
            <person name="Anim B.N."/>
            <person name="Anosike U.S."/>
            <person name="Attaway T."/>
            <person name="Bandaranaike D.P."/>
            <person name="Battles P.K."/>
            <person name="Bell S.N."/>
            <person name="Bell A.V."/>
            <person name="Beltran B."/>
            <person name="Bickham C."/>
            <person name="Bustamante Y."/>
            <person name="Caleb T."/>
            <person name="Canada A."/>
            <person name="Cardenas V."/>
            <person name="Carter K."/>
            <person name="Chacko J."/>
            <person name="Chandrabose M.N."/>
            <person name="Chavez D."/>
            <person name="Chavez A."/>
            <person name="Chen L."/>
            <person name="Chu H.-S."/>
            <person name="Claassen K.J."/>
            <person name="Cockrell R."/>
            <person name="Collins M."/>
            <person name="Cooper J.A."/>
            <person name="Cree A."/>
            <person name="Curry S.M."/>
            <person name="Da Y."/>
            <person name="Dao M.D."/>
            <person name="Das B."/>
            <person name="Davila M.-L."/>
            <person name="Davy-Carroll L."/>
            <person name="Denson S."/>
            <person name="Dinh H."/>
            <person name="Ebong V.E."/>
            <person name="Edwards J.R."/>
            <person name="Egan A."/>
            <person name="El-Daye J."/>
            <person name="Escobedo L."/>
            <person name="Fernandez S."/>
            <person name="Fernando P.R."/>
            <person name="Flagg N."/>
            <person name="Forbes L.D."/>
            <person name="Fowler R.G."/>
            <person name="Fu Q."/>
            <person name="Gabisi R.A."/>
            <person name="Ganer J."/>
            <person name="Garbino Pronczuk A."/>
            <person name="Garcia R.M."/>
            <person name="Garner T."/>
            <person name="Garrett T.E."/>
            <person name="Gonzalez D.A."/>
            <person name="Hamid H."/>
            <person name="Hawkins E.S."/>
            <person name="Hirani K."/>
            <person name="Hogues M.E."/>
            <person name="Hollins B."/>
            <person name="Hsiao C.-H."/>
            <person name="Jabil R."/>
            <person name="James M.L."/>
            <person name="Jhangiani S.N."/>
            <person name="Johnson B."/>
            <person name="Johnson Q."/>
            <person name="Joshi V."/>
            <person name="Kalu J.B."/>
            <person name="Kam C."/>
            <person name="Kashfia A."/>
            <person name="Keebler J."/>
            <person name="Kisamo H."/>
            <person name="Kovar C.L."/>
            <person name="Lago L.A."/>
            <person name="Lai C.-Y."/>
            <person name="Laidlaw J."/>
            <person name="Lara F."/>
            <person name="Le T.-K."/>
            <person name="Lee S.L."/>
            <person name="Legall F.H."/>
            <person name="Lemon S.J."/>
            <person name="Lewis L.R."/>
            <person name="Li B."/>
            <person name="Liu Y."/>
            <person name="Liu Y.-S."/>
            <person name="Lopez J."/>
            <person name="Lozado R.J."/>
            <person name="Lu J."/>
            <person name="Madu R.C."/>
            <person name="Maheshwari M."/>
            <person name="Maheshwari R."/>
            <person name="Malloy K."/>
            <person name="Martinez E."/>
            <person name="Mathew T."/>
            <person name="Mercado I.C."/>
            <person name="Mercado C."/>
            <person name="Meyer B."/>
            <person name="Montgomery K."/>
            <person name="Morgan M.B."/>
            <person name="Munidasa M."/>
            <person name="Nazareth L.V."/>
            <person name="Nelson J."/>
            <person name="Ng B.M."/>
            <person name="Nguyen N.B."/>
            <person name="Nguyen P.Q."/>
            <person name="Nguyen T."/>
            <person name="Obregon M."/>
            <person name="Okwuonu G.O."/>
            <person name="Onwere C.G."/>
            <person name="Orozco G."/>
            <person name="Parra A."/>
            <person name="Patel S."/>
            <person name="Patil S."/>
            <person name="Perez A."/>
            <person name="Perez Y."/>
            <person name="Pham C."/>
            <person name="Primus E.L."/>
            <person name="Pu L.-L."/>
            <person name="Puazo M."/>
            <person name="Qin X."/>
            <person name="Quiroz J.B."/>
            <person name="Reese J."/>
            <person name="Richards S."/>
            <person name="Rives C.M."/>
            <person name="Robberts R."/>
            <person name="Ruiz S.J."/>
            <person name="Ruiz M.J."/>
            <person name="Santibanez J."/>
            <person name="Schneider B.W."/>
            <person name="Sisson I."/>
            <person name="Smith M."/>
            <person name="Sodergren E."/>
            <person name="Song X.-Z."/>
            <person name="Song B.B."/>
            <person name="Summersgill H."/>
            <person name="Thelus R."/>
            <person name="Thornton R.D."/>
            <person name="Trejos Z.Y."/>
            <person name="Usmani K."/>
            <person name="Vattathil S."/>
            <person name="Villasana D."/>
            <person name="Walker D.L."/>
            <person name="Wang S."/>
            <person name="Wang K."/>
            <person name="White C.S."/>
            <person name="Williams A.C."/>
            <person name="Williamson J."/>
            <person name="Wilson K."/>
            <person name="Woghiren I.O."/>
            <person name="Woodworth J.R."/>
            <person name="Worley K.C."/>
            <person name="Wright R.A."/>
            <person name="Wu W."/>
            <person name="Young L."/>
            <person name="Zhang L."/>
            <person name="Zhang J."/>
            <person name="Zhu Y."/>
            <person name="Muzny D.M."/>
            <person name="Weinstock G."/>
            <person name="Gibbs R.A."/>
        </authorList>
    </citation>
    <scope>NUCLEOTIDE SEQUENCE [LARGE SCALE GENOMIC DNA]</scope>
    <source>
        <strain evidence="18">LSR1</strain>
    </source>
</reference>
<dbReference type="FunFam" id="3.40.50.720:FF:000165">
    <property type="entry name" value="3-ketodihydrosphingosine reductase"/>
    <property type="match status" value="1"/>
</dbReference>
<dbReference type="InterPro" id="IPR036291">
    <property type="entry name" value="NAD(P)-bd_dom_sf"/>
</dbReference>
<comment type="catalytic activity">
    <reaction evidence="13">
        <text>sphinganine + NADP(+) = 3-oxosphinganine + NADPH + H(+)</text>
        <dbReference type="Rhea" id="RHEA:22640"/>
        <dbReference type="ChEBI" id="CHEBI:15378"/>
        <dbReference type="ChEBI" id="CHEBI:57783"/>
        <dbReference type="ChEBI" id="CHEBI:57817"/>
        <dbReference type="ChEBI" id="CHEBI:58299"/>
        <dbReference type="ChEBI" id="CHEBI:58349"/>
        <dbReference type="EC" id="1.1.1.102"/>
    </reaction>
    <physiologicalReaction direction="right-to-left" evidence="13">
        <dbReference type="Rhea" id="RHEA:22642"/>
    </physiologicalReaction>
</comment>